<dbReference type="SUPFAM" id="SSF55874">
    <property type="entry name" value="ATPase domain of HSP90 chaperone/DNA topoisomerase II/histidine kinase"/>
    <property type="match status" value="1"/>
</dbReference>
<evidence type="ECO:0000256" key="4">
    <source>
        <dbReference type="ARBA" id="ARBA00022679"/>
    </source>
</evidence>
<dbReference type="KEGG" id="acm:AciX9_4360"/>
<dbReference type="EMBL" id="CP002483">
    <property type="protein sequence ID" value="ADW71312.1"/>
    <property type="molecule type" value="Genomic_DNA"/>
</dbReference>
<dbReference type="Pfam" id="PF02518">
    <property type="entry name" value="HATPase_c"/>
    <property type="match status" value="1"/>
</dbReference>
<keyword evidence="3" id="KW-0597">Phosphoprotein</keyword>
<keyword evidence="6 10" id="KW-0418">Kinase</keyword>
<evidence type="ECO:0000313" key="10">
    <source>
        <dbReference type="EMBL" id="ADW71312.1"/>
    </source>
</evidence>
<dbReference type="GO" id="GO:0005524">
    <property type="term" value="F:ATP binding"/>
    <property type="evidence" value="ECO:0007669"/>
    <property type="project" value="UniProtKB-KW"/>
</dbReference>
<evidence type="ECO:0000256" key="3">
    <source>
        <dbReference type="ARBA" id="ARBA00022553"/>
    </source>
</evidence>
<dbReference type="HOGENOM" id="CLU_000445_89_1_0"/>
<dbReference type="Proteomes" id="UP000000343">
    <property type="component" value="Plasmid pACIX903"/>
</dbReference>
<geneLocation type="plasmid" evidence="10 11">
    <name>pACIX903</name>
</geneLocation>
<dbReference type="InterPro" id="IPR003661">
    <property type="entry name" value="HisK_dim/P_dom"/>
</dbReference>
<evidence type="ECO:0000256" key="7">
    <source>
        <dbReference type="ARBA" id="ARBA00022840"/>
    </source>
</evidence>
<keyword evidence="10" id="KW-0614">Plasmid</keyword>
<evidence type="ECO:0000256" key="1">
    <source>
        <dbReference type="ARBA" id="ARBA00000085"/>
    </source>
</evidence>
<dbReference type="RefSeq" id="WP_013573031.1">
    <property type="nucleotide sequence ID" value="NC_015058.1"/>
</dbReference>
<evidence type="ECO:0000256" key="8">
    <source>
        <dbReference type="ARBA" id="ARBA00023012"/>
    </source>
</evidence>
<dbReference type="EC" id="2.7.13.3" evidence="2"/>
<dbReference type="Gene3D" id="3.30.565.10">
    <property type="entry name" value="Histidine kinase-like ATPase, C-terminal domain"/>
    <property type="match status" value="1"/>
</dbReference>
<dbReference type="SUPFAM" id="SSF47384">
    <property type="entry name" value="Homodimeric domain of signal transducing histidine kinase"/>
    <property type="match status" value="1"/>
</dbReference>
<evidence type="ECO:0000259" key="9">
    <source>
        <dbReference type="PROSITE" id="PS50109"/>
    </source>
</evidence>
<name>E8X778_GRATM</name>
<dbReference type="CDD" id="cd00075">
    <property type="entry name" value="HATPase"/>
    <property type="match status" value="1"/>
</dbReference>
<dbReference type="SMART" id="SM00387">
    <property type="entry name" value="HATPase_c"/>
    <property type="match status" value="1"/>
</dbReference>
<dbReference type="CDD" id="cd00082">
    <property type="entry name" value="HisKA"/>
    <property type="match status" value="1"/>
</dbReference>
<keyword evidence="4" id="KW-0808">Transferase</keyword>
<evidence type="ECO:0000313" key="11">
    <source>
        <dbReference type="Proteomes" id="UP000000343"/>
    </source>
</evidence>
<keyword evidence="7" id="KW-0067">ATP-binding</keyword>
<dbReference type="PANTHER" id="PTHR43065">
    <property type="entry name" value="SENSOR HISTIDINE KINASE"/>
    <property type="match status" value="1"/>
</dbReference>
<accession>E8X778</accession>
<protein>
    <recommendedName>
        <fullName evidence="2">histidine kinase</fullName>
        <ecNumber evidence="2">2.7.13.3</ecNumber>
    </recommendedName>
</protein>
<sequence length="242" mass="26735">MDDPVIAELQAKLEVATEALRLSEERSMPGHLALELMHEIRNPLEALGHFNYLTREDADDPAKVRAWADMAEEQMRTLNRIASQTLSFARVSTTSRTIDLVLVAEAAIRIHQRKMDNRKIHLVRNLPPELSATAHAGELLQVISNLLVNALDALSPDGIVTLRLSKRFGKARLLVADNGCGITDVLRDKVFEPYFTTKKDLGTGLGLALTRKIVARHGGTIRMRSRTSAGKSGTVFQISLPI</sequence>
<feature type="domain" description="Histidine kinase" evidence="9">
    <location>
        <begin position="35"/>
        <end position="242"/>
    </location>
</feature>
<dbReference type="InterPro" id="IPR003594">
    <property type="entry name" value="HATPase_dom"/>
</dbReference>
<dbReference type="InterPro" id="IPR036097">
    <property type="entry name" value="HisK_dim/P_sf"/>
</dbReference>
<keyword evidence="5" id="KW-0547">Nucleotide-binding</keyword>
<organism evidence="11">
    <name type="scientific">Granulicella tundricola (strain ATCC BAA-1859 / DSM 23138 / MP5ACTX9)</name>
    <dbReference type="NCBI Taxonomy" id="1198114"/>
    <lineage>
        <taxon>Bacteria</taxon>
        <taxon>Pseudomonadati</taxon>
        <taxon>Acidobacteriota</taxon>
        <taxon>Terriglobia</taxon>
        <taxon>Terriglobales</taxon>
        <taxon>Acidobacteriaceae</taxon>
        <taxon>Granulicella</taxon>
    </lineage>
</organism>
<dbReference type="AlphaFoldDB" id="E8X778"/>
<dbReference type="PROSITE" id="PS50109">
    <property type="entry name" value="HIS_KIN"/>
    <property type="match status" value="1"/>
</dbReference>
<proteinExistence type="predicted"/>
<dbReference type="PANTHER" id="PTHR43065:SF10">
    <property type="entry name" value="PEROXIDE STRESS-ACTIVATED HISTIDINE KINASE MAK3"/>
    <property type="match status" value="1"/>
</dbReference>
<evidence type="ECO:0000256" key="5">
    <source>
        <dbReference type="ARBA" id="ARBA00022741"/>
    </source>
</evidence>
<comment type="catalytic activity">
    <reaction evidence="1">
        <text>ATP + protein L-histidine = ADP + protein N-phospho-L-histidine.</text>
        <dbReference type="EC" id="2.7.13.3"/>
    </reaction>
</comment>
<keyword evidence="8" id="KW-0902">Two-component regulatory system</keyword>
<dbReference type="InterPro" id="IPR005467">
    <property type="entry name" value="His_kinase_dom"/>
</dbReference>
<dbReference type="InterPro" id="IPR004358">
    <property type="entry name" value="Sig_transdc_His_kin-like_C"/>
</dbReference>
<gene>
    <name evidence="10" type="ordered locus">AciX9_4360</name>
</gene>
<dbReference type="Gene3D" id="1.10.287.130">
    <property type="match status" value="1"/>
</dbReference>
<dbReference type="InterPro" id="IPR036890">
    <property type="entry name" value="HATPase_C_sf"/>
</dbReference>
<keyword evidence="11" id="KW-1185">Reference proteome</keyword>
<dbReference type="GO" id="GO:0000155">
    <property type="term" value="F:phosphorelay sensor kinase activity"/>
    <property type="evidence" value="ECO:0007669"/>
    <property type="project" value="InterPro"/>
</dbReference>
<evidence type="ECO:0000256" key="2">
    <source>
        <dbReference type="ARBA" id="ARBA00012438"/>
    </source>
</evidence>
<dbReference type="OrthoDB" id="9764522at2"/>
<dbReference type="PRINTS" id="PR00344">
    <property type="entry name" value="BCTRLSENSOR"/>
</dbReference>
<evidence type="ECO:0000256" key="6">
    <source>
        <dbReference type="ARBA" id="ARBA00022777"/>
    </source>
</evidence>
<reference evidence="11" key="1">
    <citation type="submission" date="2011-01" db="EMBL/GenBank/DDBJ databases">
        <title>Complete sequence of plasmid3 of Acidobacterium sp. MP5ACTX9.</title>
        <authorList>
            <consortium name="US DOE Joint Genome Institute"/>
            <person name="Lucas S."/>
            <person name="Copeland A."/>
            <person name="Lapidus A."/>
            <person name="Cheng J.-F."/>
            <person name="Goodwin L."/>
            <person name="Pitluck S."/>
            <person name="Teshima H."/>
            <person name="Detter J.C."/>
            <person name="Han C."/>
            <person name="Tapia R."/>
            <person name="Land M."/>
            <person name="Hauser L."/>
            <person name="Kyrpides N."/>
            <person name="Ivanova N."/>
            <person name="Ovchinnikova G."/>
            <person name="Pagani I."/>
            <person name="Rawat S.R."/>
            <person name="Mannisto M."/>
            <person name="Haggblom M.M."/>
            <person name="Woyke T."/>
        </authorList>
    </citation>
    <scope>NUCLEOTIDE SEQUENCE [LARGE SCALE GENOMIC DNA]</scope>
    <source>
        <strain evidence="11">MP5ACTX9</strain>
        <plasmid evidence="11">Plasmid pACIX903</plasmid>
    </source>
</reference>